<dbReference type="Pfam" id="PF15141">
    <property type="entry name" value="UQCC3"/>
    <property type="match status" value="1"/>
</dbReference>
<dbReference type="Proteomes" id="UP001652621">
    <property type="component" value="Unplaced"/>
</dbReference>
<reference evidence="4" key="2">
    <citation type="submission" date="2025-04" db="UniProtKB">
        <authorList>
            <consortium name="RefSeq"/>
        </authorList>
    </citation>
    <scope>IDENTIFICATION</scope>
    <source>
        <strain evidence="4">Aabys</strain>
    </source>
</reference>
<proteinExistence type="predicted"/>
<organism evidence="2">
    <name type="scientific">Musca domestica</name>
    <name type="common">House fly</name>
    <dbReference type="NCBI Taxonomy" id="7370"/>
    <lineage>
        <taxon>Eukaryota</taxon>
        <taxon>Metazoa</taxon>
        <taxon>Ecdysozoa</taxon>
        <taxon>Arthropoda</taxon>
        <taxon>Hexapoda</taxon>
        <taxon>Insecta</taxon>
        <taxon>Pterygota</taxon>
        <taxon>Neoptera</taxon>
        <taxon>Endopterygota</taxon>
        <taxon>Diptera</taxon>
        <taxon>Brachycera</taxon>
        <taxon>Muscomorpha</taxon>
        <taxon>Muscoidea</taxon>
        <taxon>Muscidae</taxon>
        <taxon>Musca</taxon>
    </lineage>
</organism>
<dbReference type="VEuPathDB" id="VectorBase:MDOA009418"/>
<keyword evidence="1" id="KW-0812">Transmembrane</keyword>
<protein>
    <submittedName>
        <fullName evidence="4">Uncharacterized protein LOC101897786</fullName>
    </submittedName>
</protein>
<dbReference type="KEGG" id="mde:101897786"/>
<evidence type="ECO:0000313" key="4">
    <source>
        <dbReference type="RefSeq" id="XP_005177581.1"/>
    </source>
</evidence>
<accession>A0A1I8MXH4</accession>
<evidence type="ECO:0000313" key="3">
    <source>
        <dbReference type="Proteomes" id="UP001652621"/>
    </source>
</evidence>
<dbReference type="AlphaFoldDB" id="A0A1I8MXH4"/>
<dbReference type="GO" id="GO:0005739">
    <property type="term" value="C:mitochondrion"/>
    <property type="evidence" value="ECO:0007669"/>
    <property type="project" value="GOC"/>
</dbReference>
<dbReference type="STRING" id="7370.A0A1I8MXH4"/>
<dbReference type="EnsemblMetazoa" id="MDOA009418-RA">
    <property type="protein sequence ID" value="MDOA009418-PA"/>
    <property type="gene ID" value="MDOA009418"/>
</dbReference>
<reference evidence="2" key="1">
    <citation type="submission" date="2020-05" db="UniProtKB">
        <authorList>
            <consortium name="EnsemblMetazoa"/>
        </authorList>
    </citation>
    <scope>IDENTIFICATION</scope>
    <source>
        <strain evidence="2">Aabys</strain>
    </source>
</reference>
<evidence type="ECO:0000256" key="1">
    <source>
        <dbReference type="SAM" id="Phobius"/>
    </source>
</evidence>
<keyword evidence="3" id="KW-1185">Reference proteome</keyword>
<dbReference type="eggNOG" id="ENOG502TCVP">
    <property type="taxonomic scope" value="Eukaryota"/>
</dbReference>
<gene>
    <name evidence="2" type="primary">101897786</name>
    <name evidence="4" type="synonym">LOC101897786</name>
</gene>
<dbReference type="GO" id="GO:0034551">
    <property type="term" value="P:mitochondrial respiratory chain complex III assembly"/>
    <property type="evidence" value="ECO:0007669"/>
    <property type="project" value="InterPro"/>
</dbReference>
<dbReference type="GeneID" id="101897786"/>
<feature type="transmembrane region" description="Helical" evidence="1">
    <location>
        <begin position="6"/>
        <end position="24"/>
    </location>
</feature>
<evidence type="ECO:0000313" key="2">
    <source>
        <dbReference type="EnsemblMetazoa" id="MDOA009418-PA"/>
    </source>
</evidence>
<keyword evidence="1" id="KW-1133">Transmembrane helix</keyword>
<sequence length="78" mass="8663">MASNPYVKSLIWLVAFGGIGYGLLRLTEPSEEKLAKIRSTTAGVYLSEDEQKKIQFLKKLQSAAAENAPVYSKKKEDN</sequence>
<dbReference type="OrthoDB" id="6774808at2759"/>
<name>A0A1I8MXH4_MUSDO</name>
<keyword evidence="1" id="KW-0472">Membrane</keyword>
<dbReference type="VEuPathDB" id="VectorBase:MDOMA2_011920"/>
<dbReference type="RefSeq" id="XP_005177581.1">
    <property type="nucleotide sequence ID" value="XM_005177524.3"/>
</dbReference>
<dbReference type="InterPro" id="IPR027896">
    <property type="entry name" value="UQCC3"/>
</dbReference>